<protein>
    <submittedName>
        <fullName evidence="1">Uncharacterized protein</fullName>
    </submittedName>
</protein>
<evidence type="ECO:0000313" key="2">
    <source>
        <dbReference type="Proteomes" id="UP000823933"/>
    </source>
</evidence>
<proteinExistence type="predicted"/>
<reference evidence="1" key="2">
    <citation type="submission" date="2021-04" db="EMBL/GenBank/DDBJ databases">
        <authorList>
            <person name="Gilroy R."/>
        </authorList>
    </citation>
    <scope>NUCLEOTIDE SEQUENCE</scope>
    <source>
        <strain evidence="1">ChiHcolR34-3080</strain>
    </source>
</reference>
<accession>A0A9D1QB41</accession>
<sequence>MTREFSAIEPLQRPYLLTYEMEDDAGGRCRLTVSRTGEAACLDSLILDAPPLFCYALLRYLYENCVQPEIWRDVVAECYAAAARPDGKGVVTGE</sequence>
<name>A0A9D1QB41_9FIRM</name>
<gene>
    <name evidence="1" type="ORF">H9890_10610</name>
</gene>
<reference evidence="1" key="1">
    <citation type="journal article" date="2021" name="PeerJ">
        <title>Extensive microbial diversity within the chicken gut microbiome revealed by metagenomics and culture.</title>
        <authorList>
            <person name="Gilroy R."/>
            <person name="Ravi A."/>
            <person name="Getino M."/>
            <person name="Pursley I."/>
            <person name="Horton D.L."/>
            <person name="Alikhan N.F."/>
            <person name="Baker D."/>
            <person name="Gharbi K."/>
            <person name="Hall N."/>
            <person name="Watson M."/>
            <person name="Adriaenssens E.M."/>
            <person name="Foster-Nyarko E."/>
            <person name="Jarju S."/>
            <person name="Secka A."/>
            <person name="Antonio M."/>
            <person name="Oren A."/>
            <person name="Chaudhuri R.R."/>
            <person name="La Ragione R."/>
            <person name="Hildebrand F."/>
            <person name="Pallen M.J."/>
        </authorList>
    </citation>
    <scope>NUCLEOTIDE SEQUENCE</scope>
    <source>
        <strain evidence="1">ChiHcolR34-3080</strain>
    </source>
</reference>
<dbReference type="Proteomes" id="UP000823933">
    <property type="component" value="Unassembled WGS sequence"/>
</dbReference>
<comment type="caution">
    <text evidence="1">The sequence shown here is derived from an EMBL/GenBank/DDBJ whole genome shotgun (WGS) entry which is preliminary data.</text>
</comment>
<dbReference type="AlphaFoldDB" id="A0A9D1QB41"/>
<organism evidence="1 2">
    <name type="scientific">Candidatus Faecalibacterium intestinigallinarum</name>
    <dbReference type="NCBI Taxonomy" id="2838581"/>
    <lineage>
        <taxon>Bacteria</taxon>
        <taxon>Bacillati</taxon>
        <taxon>Bacillota</taxon>
        <taxon>Clostridia</taxon>
        <taxon>Eubacteriales</taxon>
        <taxon>Oscillospiraceae</taxon>
        <taxon>Faecalibacterium</taxon>
    </lineage>
</organism>
<dbReference type="EMBL" id="DXHQ01000127">
    <property type="protein sequence ID" value="HIW09833.1"/>
    <property type="molecule type" value="Genomic_DNA"/>
</dbReference>
<evidence type="ECO:0000313" key="1">
    <source>
        <dbReference type="EMBL" id="HIW09833.1"/>
    </source>
</evidence>